<proteinExistence type="predicted"/>
<dbReference type="EMBL" id="BART01035455">
    <property type="protein sequence ID" value="GAH14667.1"/>
    <property type="molecule type" value="Genomic_DNA"/>
</dbReference>
<feature type="non-terminal residue" evidence="1">
    <location>
        <position position="1"/>
    </location>
</feature>
<dbReference type="AlphaFoldDB" id="X1D3A4"/>
<protein>
    <submittedName>
        <fullName evidence="1">Uncharacterized protein</fullName>
    </submittedName>
</protein>
<name>X1D3A4_9ZZZZ</name>
<comment type="caution">
    <text evidence="1">The sequence shown here is derived from an EMBL/GenBank/DDBJ whole genome shotgun (WGS) entry which is preliminary data.</text>
</comment>
<gene>
    <name evidence="1" type="ORF">S01H4_60210</name>
</gene>
<accession>X1D3A4</accession>
<reference evidence="1" key="1">
    <citation type="journal article" date="2014" name="Front. Microbiol.">
        <title>High frequency of phylogenetically diverse reductive dehalogenase-homologous genes in deep subseafloor sedimentary metagenomes.</title>
        <authorList>
            <person name="Kawai M."/>
            <person name="Futagami T."/>
            <person name="Toyoda A."/>
            <person name="Takaki Y."/>
            <person name="Nishi S."/>
            <person name="Hori S."/>
            <person name="Arai W."/>
            <person name="Tsubouchi T."/>
            <person name="Morono Y."/>
            <person name="Uchiyama I."/>
            <person name="Ito T."/>
            <person name="Fujiyama A."/>
            <person name="Inagaki F."/>
            <person name="Takami H."/>
        </authorList>
    </citation>
    <scope>NUCLEOTIDE SEQUENCE</scope>
    <source>
        <strain evidence="1">Expedition CK06-06</strain>
    </source>
</reference>
<sequence length="59" mass="6899">GIGEEYANIDLEHWIKLGREVIKDLSKNNQLIKKWNSSVKNKKIMPSARNFILTIFNLE</sequence>
<organism evidence="1">
    <name type="scientific">marine sediment metagenome</name>
    <dbReference type="NCBI Taxonomy" id="412755"/>
    <lineage>
        <taxon>unclassified sequences</taxon>
        <taxon>metagenomes</taxon>
        <taxon>ecological metagenomes</taxon>
    </lineage>
</organism>
<evidence type="ECO:0000313" key="1">
    <source>
        <dbReference type="EMBL" id="GAH14667.1"/>
    </source>
</evidence>